<dbReference type="PANTHER" id="PTHR43268:SF3">
    <property type="entry name" value="RHODANESE-LIKE DOMAIN-CONTAINING PROTEIN 7-RELATED"/>
    <property type="match status" value="1"/>
</dbReference>
<reference evidence="4 5" key="1">
    <citation type="journal article" date="2024" name="Nat. Commun.">
        <title>Phylogenomics reveals the evolutionary origins of lichenization in chlorophyte algae.</title>
        <authorList>
            <person name="Puginier C."/>
            <person name="Libourel C."/>
            <person name="Otte J."/>
            <person name="Skaloud P."/>
            <person name="Haon M."/>
            <person name="Grisel S."/>
            <person name="Petersen M."/>
            <person name="Berrin J.G."/>
            <person name="Delaux P.M."/>
            <person name="Dal Grande F."/>
            <person name="Keller J."/>
        </authorList>
    </citation>
    <scope>NUCLEOTIDE SEQUENCE [LARGE SCALE GENOMIC DNA]</scope>
    <source>
        <strain evidence="4 5">SAG 2523</strain>
    </source>
</reference>
<protein>
    <recommendedName>
        <fullName evidence="3">Rhodanese domain-containing protein</fullName>
    </recommendedName>
</protein>
<sequence>MLQSSACKSLLGLGPGHVRRDITAPPCSRLGFDRSITALRGFASASAHGHPPSSNKLQQLGLSGKDGLLLCRTAALASSLELPGHNNPEEAEQQSTSTFRVVNFYHLVNVDEPAQLVQAHQRWLLGKDICGRIYISGQGINAQLSGPAHEAETYAAWVEQQPGFQGLKWTSAPTLGHQFPRLRLRVKHNLVSLSGGLQRLPITRPEARATPLQPHQWREMLRTAVPARASMAAAAAASAHAATSAPHQHPRHSSDSPNRADAGWEQRPWQEVQDSAASQPIPRRLTRWCTGSRSPAQDSEAFWDSPTAPGLSTNGSLEHCSPFSPEQQADSAVATLQHQPAVQPLDQRLRHQPNEDLHGARRSSSAGAARPQEDQFNQTPAQEEGGAGALPAHLAGVPKDTPIMMYCTGGIRCDIYSTHLRQQGFNQLYTLEGGVQRYLNQLGSDKWDGSLFVFDGRLAIPPGSEVADPASLPAAAGCAVCGGPAELPHLNCSNVDCNRLFLSCPACKERMQGCCCQACQDSPRVLRPPKESGHYGPYGSYLGHEAAGGGGAPFRTDRARQRRLEKRNAHRQKLRQRFAEVAAKQLAKKQLAREAMEQRLAEAKLQPEGDSEALDEARLRLLQLRQKLAAGSHGQVAGLRA</sequence>
<proteinExistence type="predicted"/>
<dbReference type="SUPFAM" id="SSF52821">
    <property type="entry name" value="Rhodanese/Cell cycle control phosphatase"/>
    <property type="match status" value="1"/>
</dbReference>
<evidence type="ECO:0000313" key="5">
    <source>
        <dbReference type="Proteomes" id="UP001485043"/>
    </source>
</evidence>
<dbReference type="InterPro" id="IPR036873">
    <property type="entry name" value="Rhodanese-like_dom_sf"/>
</dbReference>
<dbReference type="InterPro" id="IPR001763">
    <property type="entry name" value="Rhodanese-like_dom"/>
</dbReference>
<dbReference type="Pfam" id="PF17773">
    <property type="entry name" value="UPF0176_N"/>
    <property type="match status" value="1"/>
</dbReference>
<feature type="compositionally biased region" description="Low complexity" evidence="2">
    <location>
        <begin position="232"/>
        <end position="245"/>
    </location>
</feature>
<accession>A0AAW1T457</accession>
<evidence type="ECO:0000259" key="3">
    <source>
        <dbReference type="PROSITE" id="PS50206"/>
    </source>
</evidence>
<gene>
    <name evidence="4" type="ORF">WJX84_008552</name>
</gene>
<dbReference type="InterPro" id="IPR020936">
    <property type="entry name" value="TrhO"/>
</dbReference>
<dbReference type="EMBL" id="JALJOV010000408">
    <property type="protein sequence ID" value="KAK9863963.1"/>
    <property type="molecule type" value="Genomic_DNA"/>
</dbReference>
<dbReference type="Proteomes" id="UP001485043">
    <property type="component" value="Unassembled WGS sequence"/>
</dbReference>
<evidence type="ECO:0000256" key="2">
    <source>
        <dbReference type="SAM" id="MobiDB-lite"/>
    </source>
</evidence>
<feature type="coiled-coil region" evidence="1">
    <location>
        <begin position="579"/>
        <end position="606"/>
    </location>
</feature>
<dbReference type="InterPro" id="IPR040503">
    <property type="entry name" value="TRHO_N"/>
</dbReference>
<evidence type="ECO:0000313" key="4">
    <source>
        <dbReference type="EMBL" id="KAK9863963.1"/>
    </source>
</evidence>
<organism evidence="4 5">
    <name type="scientific">Apatococcus fuscideae</name>
    <dbReference type="NCBI Taxonomy" id="2026836"/>
    <lineage>
        <taxon>Eukaryota</taxon>
        <taxon>Viridiplantae</taxon>
        <taxon>Chlorophyta</taxon>
        <taxon>core chlorophytes</taxon>
        <taxon>Trebouxiophyceae</taxon>
        <taxon>Chlorellales</taxon>
        <taxon>Chlorellaceae</taxon>
        <taxon>Apatococcus</taxon>
    </lineage>
</organism>
<feature type="region of interest" description="Disordered" evidence="2">
    <location>
        <begin position="232"/>
        <end position="334"/>
    </location>
</feature>
<dbReference type="Pfam" id="PF12368">
    <property type="entry name" value="Rhodanese_C"/>
    <property type="match status" value="1"/>
</dbReference>
<comment type="caution">
    <text evidence="4">The sequence shown here is derived from an EMBL/GenBank/DDBJ whole genome shotgun (WGS) entry which is preliminary data.</text>
</comment>
<evidence type="ECO:0000256" key="1">
    <source>
        <dbReference type="SAM" id="Coils"/>
    </source>
</evidence>
<dbReference type="InterPro" id="IPR022111">
    <property type="entry name" value="Rhodanese_C"/>
</dbReference>
<feature type="domain" description="Rhodanese" evidence="3">
    <location>
        <begin position="389"/>
        <end position="447"/>
    </location>
</feature>
<keyword evidence="1" id="KW-0175">Coiled coil</keyword>
<dbReference type="PANTHER" id="PTHR43268">
    <property type="entry name" value="THIOSULFATE SULFURTRANSFERASE/RHODANESE-LIKE DOMAIN-CONTAINING PROTEIN 2"/>
    <property type="match status" value="1"/>
</dbReference>
<dbReference type="Gene3D" id="3.40.250.10">
    <property type="entry name" value="Rhodanese-like domain"/>
    <property type="match status" value="1"/>
</dbReference>
<keyword evidence="5" id="KW-1185">Reference proteome</keyword>
<dbReference type="PROSITE" id="PS50206">
    <property type="entry name" value="RHODANESE_3"/>
    <property type="match status" value="1"/>
</dbReference>
<name>A0AAW1T457_9CHLO</name>
<dbReference type="AlphaFoldDB" id="A0AAW1T457"/>
<feature type="region of interest" description="Disordered" evidence="2">
    <location>
        <begin position="356"/>
        <end position="393"/>
    </location>
</feature>
<dbReference type="Gene3D" id="3.30.70.100">
    <property type="match status" value="1"/>
</dbReference>
<feature type="compositionally biased region" description="Polar residues" evidence="2">
    <location>
        <begin position="324"/>
        <end position="334"/>
    </location>
</feature>